<feature type="transmembrane region" description="Helical" evidence="6">
    <location>
        <begin position="112"/>
        <end position="134"/>
    </location>
</feature>
<feature type="transmembrane region" description="Helical" evidence="6">
    <location>
        <begin position="418"/>
        <end position="439"/>
    </location>
</feature>
<feature type="transmembrane region" description="Helical" evidence="6">
    <location>
        <begin position="370"/>
        <end position="398"/>
    </location>
</feature>
<dbReference type="EMBL" id="SPLM01000073">
    <property type="protein sequence ID" value="TMW63065.1"/>
    <property type="molecule type" value="Genomic_DNA"/>
</dbReference>
<organism evidence="8 9">
    <name type="scientific">Pythium oligandrum</name>
    <name type="common">Mycoparasitic fungus</name>
    <dbReference type="NCBI Taxonomy" id="41045"/>
    <lineage>
        <taxon>Eukaryota</taxon>
        <taxon>Sar</taxon>
        <taxon>Stramenopiles</taxon>
        <taxon>Oomycota</taxon>
        <taxon>Peronosporomycetes</taxon>
        <taxon>Pythiales</taxon>
        <taxon>Pythiaceae</taxon>
        <taxon>Pythium</taxon>
    </lineage>
</organism>
<feature type="transmembrane region" description="Helical" evidence="6">
    <location>
        <begin position="58"/>
        <end position="76"/>
    </location>
</feature>
<accession>A0A8K1CHZ3</accession>
<feature type="transmembrane region" description="Helical" evidence="6">
    <location>
        <begin position="146"/>
        <end position="171"/>
    </location>
</feature>
<protein>
    <recommendedName>
        <fullName evidence="7">Major facilitator superfamily (MFS) profile domain-containing protein</fullName>
    </recommendedName>
</protein>
<dbReference type="InterPro" id="IPR011701">
    <property type="entry name" value="MFS"/>
</dbReference>
<dbReference type="Pfam" id="PF07690">
    <property type="entry name" value="MFS_1"/>
    <property type="match status" value="1"/>
</dbReference>
<evidence type="ECO:0000256" key="5">
    <source>
        <dbReference type="ARBA" id="ARBA00023136"/>
    </source>
</evidence>
<dbReference type="PROSITE" id="PS50850">
    <property type="entry name" value="MFS"/>
    <property type="match status" value="1"/>
</dbReference>
<reference evidence="8" key="1">
    <citation type="submission" date="2019-03" db="EMBL/GenBank/DDBJ databases">
        <title>Long read genome sequence of the mycoparasitic Pythium oligandrum ATCC 38472 isolated from sugarbeet rhizosphere.</title>
        <authorList>
            <person name="Gaulin E."/>
        </authorList>
    </citation>
    <scope>NUCLEOTIDE SEQUENCE</scope>
    <source>
        <strain evidence="8">ATCC 38472_TT</strain>
    </source>
</reference>
<comment type="caution">
    <text evidence="8">The sequence shown here is derived from an EMBL/GenBank/DDBJ whole genome shotgun (WGS) entry which is preliminary data.</text>
</comment>
<feature type="transmembrane region" description="Helical" evidence="6">
    <location>
        <begin position="299"/>
        <end position="315"/>
    </location>
</feature>
<keyword evidence="5 6" id="KW-0472">Membrane</keyword>
<keyword evidence="2" id="KW-0813">Transport</keyword>
<dbReference type="InterPro" id="IPR050930">
    <property type="entry name" value="MFS_Vesicular_Transporter"/>
</dbReference>
<evidence type="ECO:0000256" key="3">
    <source>
        <dbReference type="ARBA" id="ARBA00022692"/>
    </source>
</evidence>
<evidence type="ECO:0000256" key="1">
    <source>
        <dbReference type="ARBA" id="ARBA00004141"/>
    </source>
</evidence>
<evidence type="ECO:0000259" key="7">
    <source>
        <dbReference type="PROSITE" id="PS50850"/>
    </source>
</evidence>
<dbReference type="PANTHER" id="PTHR23506:SF26">
    <property type="entry name" value="MFS-TYPE TRANSPORTER SLC18B1"/>
    <property type="match status" value="1"/>
</dbReference>
<feature type="transmembrane region" description="Helical" evidence="6">
    <location>
        <begin position="335"/>
        <end position="358"/>
    </location>
</feature>
<feature type="transmembrane region" description="Helical" evidence="6">
    <location>
        <begin position="228"/>
        <end position="250"/>
    </location>
</feature>
<proteinExistence type="predicted"/>
<keyword evidence="4 6" id="KW-1133">Transmembrane helix</keyword>
<dbReference type="Proteomes" id="UP000794436">
    <property type="component" value="Unassembled WGS sequence"/>
</dbReference>
<dbReference type="SUPFAM" id="SSF103473">
    <property type="entry name" value="MFS general substrate transporter"/>
    <property type="match status" value="1"/>
</dbReference>
<name>A0A8K1CHZ3_PYTOL</name>
<sequence length="480" mass="52123">MMQLSAPRNPLRNEAFRNFVIWAITSSILFLTNQLTTLPVGFYPMYAQEKLHMTPTQLSLFFSVYPLCIMLSSPLAASKSSLIGRQTIICVGLLVSGTTTICFAYTKSIIAVFVLRMCQGLGAGAAVVGAFSMITEEFSSRVGQIVVVQEFIVAAAFVTAPPLGSLLYQYQGIQMPFLVSGVAQLLVVMVVPLLFIEYSLPDGLYARNAMGSSFYTPTSKDGVRFRDVLTPTCSLCLVLTVFAMASFGFIDPHLGSHMQSVLGVQHLAVGFGFGLSAFVYFLGGIIYLWLSRNCGCKQVILFGLLQLAVGFFFLGPPPFLVSFFEDYNRLWVTQWLALVFIGCGAALSIAPGLPLTLTSVSTSGTQAANLVIGLFSGAIYFGQALGPFLALCFMQVLPATRSPNCALASETTQACVSSLPWALTMYSFLTLLLMGLVAWKLSTGEAIVQVLENDRRVLLSRQASEYGQFVFFDDDDSQDD</sequence>
<feature type="transmembrane region" description="Helical" evidence="6">
    <location>
        <begin position="20"/>
        <end position="46"/>
    </location>
</feature>
<feature type="transmembrane region" description="Helical" evidence="6">
    <location>
        <begin position="270"/>
        <end position="290"/>
    </location>
</feature>
<comment type="subcellular location">
    <subcellularLocation>
        <location evidence="1">Membrane</location>
        <topology evidence="1">Multi-pass membrane protein</topology>
    </subcellularLocation>
</comment>
<feature type="transmembrane region" description="Helical" evidence="6">
    <location>
        <begin position="177"/>
        <end position="200"/>
    </location>
</feature>
<evidence type="ECO:0000256" key="6">
    <source>
        <dbReference type="SAM" id="Phobius"/>
    </source>
</evidence>
<dbReference type="InterPro" id="IPR020846">
    <property type="entry name" value="MFS_dom"/>
</dbReference>
<evidence type="ECO:0000256" key="2">
    <source>
        <dbReference type="ARBA" id="ARBA00022448"/>
    </source>
</evidence>
<dbReference type="InterPro" id="IPR036259">
    <property type="entry name" value="MFS_trans_sf"/>
</dbReference>
<evidence type="ECO:0000256" key="4">
    <source>
        <dbReference type="ARBA" id="ARBA00022989"/>
    </source>
</evidence>
<dbReference type="Gene3D" id="1.20.1250.20">
    <property type="entry name" value="MFS general substrate transporter like domains"/>
    <property type="match status" value="2"/>
</dbReference>
<dbReference type="GO" id="GO:0022857">
    <property type="term" value="F:transmembrane transporter activity"/>
    <property type="evidence" value="ECO:0007669"/>
    <property type="project" value="InterPro"/>
</dbReference>
<dbReference type="PANTHER" id="PTHR23506">
    <property type="entry name" value="GH10249P"/>
    <property type="match status" value="1"/>
</dbReference>
<dbReference type="GO" id="GO:0016020">
    <property type="term" value="C:membrane"/>
    <property type="evidence" value="ECO:0007669"/>
    <property type="project" value="UniProtKB-SubCell"/>
</dbReference>
<keyword evidence="9" id="KW-1185">Reference proteome</keyword>
<evidence type="ECO:0000313" key="8">
    <source>
        <dbReference type="EMBL" id="TMW63065.1"/>
    </source>
</evidence>
<feature type="transmembrane region" description="Helical" evidence="6">
    <location>
        <begin position="88"/>
        <end position="106"/>
    </location>
</feature>
<keyword evidence="3 6" id="KW-0812">Transmembrane</keyword>
<dbReference type="AlphaFoldDB" id="A0A8K1CHZ3"/>
<dbReference type="OrthoDB" id="446368at2759"/>
<evidence type="ECO:0000313" key="9">
    <source>
        <dbReference type="Proteomes" id="UP000794436"/>
    </source>
</evidence>
<gene>
    <name evidence="8" type="ORF">Poli38472_005683</name>
</gene>
<feature type="domain" description="Major facilitator superfamily (MFS) profile" evidence="7">
    <location>
        <begin position="20"/>
        <end position="447"/>
    </location>
</feature>